<gene>
    <name evidence="2" type="ORF">Slati_4045000</name>
</gene>
<reference evidence="2" key="1">
    <citation type="submission" date="2020-06" db="EMBL/GenBank/DDBJ databases">
        <authorList>
            <person name="Li T."/>
            <person name="Hu X."/>
            <person name="Zhang T."/>
            <person name="Song X."/>
            <person name="Zhang H."/>
            <person name="Dai N."/>
            <person name="Sheng W."/>
            <person name="Hou X."/>
            <person name="Wei L."/>
        </authorList>
    </citation>
    <scope>NUCLEOTIDE SEQUENCE</scope>
    <source>
        <strain evidence="2">KEN1</strain>
        <tissue evidence="2">Leaf</tissue>
    </source>
</reference>
<sequence>MGRVRRVYANREGLKIREVWVSDPLIQQRLREGATLFIPGQRQSPNATRATAVAHRIWATASPRRGAPPLRGRRKGRRGGLGWG</sequence>
<dbReference type="AlphaFoldDB" id="A0AAW2TV56"/>
<name>A0AAW2TV56_9LAMI</name>
<feature type="region of interest" description="Disordered" evidence="1">
    <location>
        <begin position="60"/>
        <end position="84"/>
    </location>
</feature>
<accession>A0AAW2TV56</accession>
<protein>
    <submittedName>
        <fullName evidence="2">Uncharacterized protein</fullName>
    </submittedName>
</protein>
<reference evidence="2" key="2">
    <citation type="journal article" date="2024" name="Plant">
        <title>Genomic evolution and insights into agronomic trait innovations of Sesamum species.</title>
        <authorList>
            <person name="Miao H."/>
            <person name="Wang L."/>
            <person name="Qu L."/>
            <person name="Liu H."/>
            <person name="Sun Y."/>
            <person name="Le M."/>
            <person name="Wang Q."/>
            <person name="Wei S."/>
            <person name="Zheng Y."/>
            <person name="Lin W."/>
            <person name="Duan Y."/>
            <person name="Cao H."/>
            <person name="Xiong S."/>
            <person name="Wang X."/>
            <person name="Wei L."/>
            <person name="Li C."/>
            <person name="Ma Q."/>
            <person name="Ju M."/>
            <person name="Zhao R."/>
            <person name="Li G."/>
            <person name="Mu C."/>
            <person name="Tian Q."/>
            <person name="Mei H."/>
            <person name="Zhang T."/>
            <person name="Gao T."/>
            <person name="Zhang H."/>
        </authorList>
    </citation>
    <scope>NUCLEOTIDE SEQUENCE</scope>
    <source>
        <strain evidence="2">KEN1</strain>
    </source>
</reference>
<proteinExistence type="predicted"/>
<dbReference type="EMBL" id="JACGWN010000014">
    <property type="protein sequence ID" value="KAL0407311.1"/>
    <property type="molecule type" value="Genomic_DNA"/>
</dbReference>
<organism evidence="2">
    <name type="scientific">Sesamum latifolium</name>
    <dbReference type="NCBI Taxonomy" id="2727402"/>
    <lineage>
        <taxon>Eukaryota</taxon>
        <taxon>Viridiplantae</taxon>
        <taxon>Streptophyta</taxon>
        <taxon>Embryophyta</taxon>
        <taxon>Tracheophyta</taxon>
        <taxon>Spermatophyta</taxon>
        <taxon>Magnoliopsida</taxon>
        <taxon>eudicotyledons</taxon>
        <taxon>Gunneridae</taxon>
        <taxon>Pentapetalae</taxon>
        <taxon>asterids</taxon>
        <taxon>lamiids</taxon>
        <taxon>Lamiales</taxon>
        <taxon>Pedaliaceae</taxon>
        <taxon>Sesamum</taxon>
    </lineage>
</organism>
<evidence type="ECO:0000313" key="2">
    <source>
        <dbReference type="EMBL" id="KAL0407311.1"/>
    </source>
</evidence>
<evidence type="ECO:0000256" key="1">
    <source>
        <dbReference type="SAM" id="MobiDB-lite"/>
    </source>
</evidence>
<comment type="caution">
    <text evidence="2">The sequence shown here is derived from an EMBL/GenBank/DDBJ whole genome shotgun (WGS) entry which is preliminary data.</text>
</comment>